<dbReference type="CDD" id="cd18773">
    <property type="entry name" value="PDC1_HK_sensor"/>
    <property type="match status" value="1"/>
</dbReference>
<keyword evidence="4 10" id="KW-0812">Transmembrane</keyword>
<dbReference type="SUPFAM" id="SSF58104">
    <property type="entry name" value="Methyl-accepting chemotaxis protein (MCP) signaling domain"/>
    <property type="match status" value="1"/>
</dbReference>
<dbReference type="InterPro" id="IPR004089">
    <property type="entry name" value="MCPsignal_dom"/>
</dbReference>
<organism evidence="12 13">
    <name type="scientific">Desulfamplus magnetovallimortis</name>
    <dbReference type="NCBI Taxonomy" id="1246637"/>
    <lineage>
        <taxon>Bacteria</taxon>
        <taxon>Pseudomonadati</taxon>
        <taxon>Thermodesulfobacteriota</taxon>
        <taxon>Desulfobacteria</taxon>
        <taxon>Desulfobacterales</taxon>
        <taxon>Desulfobacteraceae</taxon>
        <taxon>Desulfamplus</taxon>
    </lineage>
</organism>
<evidence type="ECO:0000256" key="5">
    <source>
        <dbReference type="ARBA" id="ARBA00022989"/>
    </source>
</evidence>
<evidence type="ECO:0000256" key="10">
    <source>
        <dbReference type="SAM" id="Phobius"/>
    </source>
</evidence>
<evidence type="ECO:0000256" key="9">
    <source>
        <dbReference type="SAM" id="MobiDB-lite"/>
    </source>
</evidence>
<feature type="compositionally biased region" description="Low complexity" evidence="9">
    <location>
        <begin position="647"/>
        <end position="660"/>
    </location>
</feature>
<sequence length="951" mass="103688">MKKMSLGAKLILFFMLVGLIPLAVMGTISFVNSNNALTSQTYAQLRGMRDIKKSQIQQFFDERQGDMGVLMETVNTLRNDAFIRLGSIQSLKKQQIADYFKSLFLQMEIFSKSADVHTLYSRLVQYHNDMFVSETGNYDVTTAEYKDIWNRLGKNLKNFKERSGVYDVFMICAKHGHVMYSVAKEGDLGENLGYGKYKDSNLAALWRKVVQRGKEAVVDMEPYAPSNNEPAMFAGYPIHDDNGAMIGVIAFQIPLDQINRVMTTRQGMGETGESYLVGSDKLMRSDSFLDPEHRSVKASFARPAKGSVNTKAVNIAFSGSSGQDVIIDYNGNPVLSCYEPLPIMDITWAIITEMDVAEAFVPKEEDGTFFYNKYTELYGYYDMFLLNPDGYCFFTVTRETDYQSNFLNGPYADSGLGKLFKKVMASKKFGIADFAPYAPSNNEPCAFIAQPVIHEGNVEIVVALQLSLDAINKIMQHREGMGETGETYLVGPDKLMRSDSFLEPVHHTVKTSFQNPSTGKVDTEASRIALSGGEGQKIITDYNGNSVLSAYTHLNLGDFSWALIAEIDESEAFAAVNTMKWLMVLVSSITVVSVILIAWLITRSITKPINFIIEGVSDGANQVTAASTQVSSASQSLAEGASQQAASIEETSSSMEEISSMTRQNALNAKNADNLMTEANKVVRMANDSMVTLTRSMTEISTASEETSKIIKTIDEIAFQTNLLALNAAVEAARAGEAGAGFAVVADEVRNLAMRAADAAKNTAQLIESTVAKVSDGADIVDKTNRAFQNVAESSEKVGSLVAEIAEASNEQSTGIDQVNIAIAEMDKVVQQNAANAEESASASEELNAQAEQLKDFVSQLVGVITGQNSGTGGNSDGGRGYYVREGRSSSETASRTGQHGISGKNRSGNARQIASGTKKKNFASDKKSGHSGEIRPDQMIPFDDEDFSDF</sequence>
<evidence type="ECO:0000256" key="6">
    <source>
        <dbReference type="ARBA" id="ARBA00023136"/>
    </source>
</evidence>
<protein>
    <submittedName>
        <fullName evidence="12">Protein with methyl-accepting chemotaxis protein (MCP) signaling domain</fullName>
    </submittedName>
</protein>
<keyword evidence="2" id="KW-1003">Cell membrane</keyword>
<feature type="compositionally biased region" description="Gly residues" evidence="9">
    <location>
        <begin position="870"/>
        <end position="881"/>
    </location>
</feature>
<comment type="subcellular location">
    <subcellularLocation>
        <location evidence="1">Cell membrane</location>
        <topology evidence="1">Multi-pass membrane protein</topology>
    </subcellularLocation>
</comment>
<dbReference type="GO" id="GO:0005886">
    <property type="term" value="C:plasma membrane"/>
    <property type="evidence" value="ECO:0007669"/>
    <property type="project" value="UniProtKB-SubCell"/>
</dbReference>
<feature type="transmembrane region" description="Helical" evidence="10">
    <location>
        <begin position="581"/>
        <end position="601"/>
    </location>
</feature>
<accession>A0A1W1H6V2</accession>
<feature type="compositionally biased region" description="Polar residues" evidence="9">
    <location>
        <begin position="890"/>
        <end position="916"/>
    </location>
</feature>
<reference evidence="12 13" key="1">
    <citation type="submission" date="2017-03" db="EMBL/GenBank/DDBJ databases">
        <authorList>
            <person name="Afonso C.L."/>
            <person name="Miller P.J."/>
            <person name="Scott M.A."/>
            <person name="Spackman E."/>
            <person name="Goraichik I."/>
            <person name="Dimitrov K.M."/>
            <person name="Suarez D.L."/>
            <person name="Swayne D.E."/>
        </authorList>
    </citation>
    <scope>NUCLEOTIDE SEQUENCE [LARGE SCALE GENOMIC DNA]</scope>
    <source>
        <strain evidence="12">PRJEB14757</strain>
    </source>
</reference>
<dbReference type="STRING" id="1246637.MTBBW1_1280005"/>
<evidence type="ECO:0000256" key="7">
    <source>
        <dbReference type="ARBA" id="ARBA00029447"/>
    </source>
</evidence>
<dbReference type="GO" id="GO:0007165">
    <property type="term" value="P:signal transduction"/>
    <property type="evidence" value="ECO:0007669"/>
    <property type="project" value="UniProtKB-KW"/>
</dbReference>
<dbReference type="AlphaFoldDB" id="A0A1W1H6V2"/>
<comment type="similarity">
    <text evidence="7">Belongs to the methyl-accepting chemotaxis (MCP) protein family.</text>
</comment>
<dbReference type="Pfam" id="PF02743">
    <property type="entry name" value="dCache_1"/>
    <property type="match status" value="1"/>
</dbReference>
<evidence type="ECO:0000259" key="11">
    <source>
        <dbReference type="PROSITE" id="PS50111"/>
    </source>
</evidence>
<dbReference type="Proteomes" id="UP000191931">
    <property type="component" value="Unassembled WGS sequence"/>
</dbReference>
<keyword evidence="6 10" id="KW-0472">Membrane</keyword>
<dbReference type="PROSITE" id="PS50111">
    <property type="entry name" value="CHEMOTAXIS_TRANSDUC_2"/>
    <property type="match status" value="1"/>
</dbReference>
<dbReference type="GO" id="GO:0006935">
    <property type="term" value="P:chemotaxis"/>
    <property type="evidence" value="ECO:0007669"/>
    <property type="project" value="UniProtKB-KW"/>
</dbReference>
<keyword evidence="3" id="KW-0145">Chemotaxis</keyword>
<dbReference type="Pfam" id="PF00015">
    <property type="entry name" value="MCPsignal"/>
    <property type="match status" value="1"/>
</dbReference>
<evidence type="ECO:0000256" key="1">
    <source>
        <dbReference type="ARBA" id="ARBA00004651"/>
    </source>
</evidence>
<evidence type="ECO:0000256" key="4">
    <source>
        <dbReference type="ARBA" id="ARBA00022692"/>
    </source>
</evidence>
<evidence type="ECO:0000313" key="12">
    <source>
        <dbReference type="EMBL" id="SLM28202.1"/>
    </source>
</evidence>
<dbReference type="PANTHER" id="PTHR43531:SF11">
    <property type="entry name" value="METHYL-ACCEPTING CHEMOTAXIS PROTEIN 3"/>
    <property type="match status" value="1"/>
</dbReference>
<feature type="region of interest" description="Disordered" evidence="9">
    <location>
        <begin position="641"/>
        <end position="660"/>
    </location>
</feature>
<dbReference type="Gene3D" id="3.30.450.20">
    <property type="entry name" value="PAS domain"/>
    <property type="match status" value="2"/>
</dbReference>
<dbReference type="Gene3D" id="1.10.287.950">
    <property type="entry name" value="Methyl-accepting chemotaxis protein"/>
    <property type="match status" value="1"/>
</dbReference>
<name>A0A1W1H6V2_9BACT</name>
<feature type="domain" description="Methyl-accepting transducer" evidence="11">
    <location>
        <begin position="619"/>
        <end position="848"/>
    </location>
</feature>
<evidence type="ECO:0000313" key="13">
    <source>
        <dbReference type="Proteomes" id="UP000191931"/>
    </source>
</evidence>
<evidence type="ECO:0000256" key="2">
    <source>
        <dbReference type="ARBA" id="ARBA00022475"/>
    </source>
</evidence>
<dbReference type="EMBL" id="FWEV01000033">
    <property type="protein sequence ID" value="SLM28202.1"/>
    <property type="molecule type" value="Genomic_DNA"/>
</dbReference>
<gene>
    <name evidence="12" type="ORF">MTBBW1_1280005</name>
</gene>
<dbReference type="InterPro" id="IPR033479">
    <property type="entry name" value="dCache_1"/>
</dbReference>
<feature type="region of interest" description="Disordered" evidence="9">
    <location>
        <begin position="866"/>
        <end position="951"/>
    </location>
</feature>
<feature type="compositionally biased region" description="Basic and acidic residues" evidence="9">
    <location>
        <begin position="923"/>
        <end position="937"/>
    </location>
</feature>
<proteinExistence type="inferred from homology"/>
<dbReference type="RefSeq" id="WP_186441340.1">
    <property type="nucleotide sequence ID" value="NZ_LT828547.1"/>
</dbReference>
<keyword evidence="8" id="KW-0807">Transducer</keyword>
<keyword evidence="5 10" id="KW-1133">Transmembrane helix</keyword>
<dbReference type="InterPro" id="IPR051310">
    <property type="entry name" value="MCP_chemotaxis"/>
</dbReference>
<dbReference type="PANTHER" id="PTHR43531">
    <property type="entry name" value="PROTEIN ICFG"/>
    <property type="match status" value="1"/>
</dbReference>
<dbReference type="SMART" id="SM00283">
    <property type="entry name" value="MA"/>
    <property type="match status" value="1"/>
</dbReference>
<evidence type="ECO:0000256" key="8">
    <source>
        <dbReference type="PROSITE-ProRule" id="PRU00284"/>
    </source>
</evidence>
<dbReference type="GO" id="GO:0004888">
    <property type="term" value="F:transmembrane signaling receptor activity"/>
    <property type="evidence" value="ECO:0007669"/>
    <property type="project" value="TreeGrafter"/>
</dbReference>
<keyword evidence="13" id="KW-1185">Reference proteome</keyword>
<evidence type="ECO:0000256" key="3">
    <source>
        <dbReference type="ARBA" id="ARBA00022500"/>
    </source>
</evidence>